<dbReference type="AlphaFoldDB" id="A0A2U1L284"/>
<evidence type="ECO:0000256" key="4">
    <source>
        <dbReference type="ARBA" id="ARBA00022989"/>
    </source>
</evidence>
<reference evidence="7 8" key="1">
    <citation type="journal article" date="2018" name="Mol. Plant">
        <title>The genome of Artemisia annua provides insight into the evolution of Asteraceae family and artemisinin biosynthesis.</title>
        <authorList>
            <person name="Shen Q."/>
            <person name="Zhang L."/>
            <person name="Liao Z."/>
            <person name="Wang S."/>
            <person name="Yan T."/>
            <person name="Shi P."/>
            <person name="Liu M."/>
            <person name="Fu X."/>
            <person name="Pan Q."/>
            <person name="Wang Y."/>
            <person name="Lv Z."/>
            <person name="Lu X."/>
            <person name="Zhang F."/>
            <person name="Jiang W."/>
            <person name="Ma Y."/>
            <person name="Chen M."/>
            <person name="Hao X."/>
            <person name="Li L."/>
            <person name="Tang Y."/>
            <person name="Lv G."/>
            <person name="Zhou Y."/>
            <person name="Sun X."/>
            <person name="Brodelius P.E."/>
            <person name="Rose J.K.C."/>
            <person name="Tang K."/>
        </authorList>
    </citation>
    <scope>NUCLEOTIDE SEQUENCE [LARGE SCALE GENOMIC DNA]</scope>
    <source>
        <strain evidence="8">cv. Huhao1</strain>
        <tissue evidence="7">Leaf</tissue>
    </source>
</reference>
<keyword evidence="4" id="KW-1133">Transmembrane helix</keyword>
<gene>
    <name evidence="7" type="ORF">CTI12_AA539110</name>
</gene>
<dbReference type="Proteomes" id="UP000245207">
    <property type="component" value="Unassembled WGS sequence"/>
</dbReference>
<sequence>MGISSASSMRVPAHRFLQLGALGAPAVVLSLAIQGVFRGFKDTETPRSKQSSKSVRSGREGKCSYEYDTTKFSDEVIIVCALRSVATKVKEFRKSAKKFEGISNFLKHKGGKHDKLFKDEFNAHTLGNDKRY</sequence>
<keyword evidence="5" id="KW-0472">Membrane</keyword>
<comment type="similarity">
    <text evidence="2">Belongs to the multi antimicrobial extrusion (MATE) (TC 2.A.66.1) family.</text>
</comment>
<dbReference type="STRING" id="35608.A0A2U1L284"/>
<evidence type="ECO:0000256" key="2">
    <source>
        <dbReference type="ARBA" id="ARBA00010199"/>
    </source>
</evidence>
<evidence type="ECO:0000313" key="7">
    <source>
        <dbReference type="EMBL" id="PWA43074.1"/>
    </source>
</evidence>
<name>A0A2U1L284_ARTAN</name>
<evidence type="ECO:0000256" key="1">
    <source>
        <dbReference type="ARBA" id="ARBA00004141"/>
    </source>
</evidence>
<evidence type="ECO:0000256" key="5">
    <source>
        <dbReference type="ARBA" id="ARBA00023136"/>
    </source>
</evidence>
<evidence type="ECO:0000256" key="3">
    <source>
        <dbReference type="ARBA" id="ARBA00022692"/>
    </source>
</evidence>
<keyword evidence="3" id="KW-0812">Transmembrane</keyword>
<protein>
    <submittedName>
        <fullName evidence="7">Multi antimicrobial extrusion protein</fullName>
    </submittedName>
</protein>
<evidence type="ECO:0000256" key="6">
    <source>
        <dbReference type="SAM" id="MobiDB-lite"/>
    </source>
</evidence>
<accession>A0A2U1L284</accession>
<comment type="caution">
    <text evidence="7">The sequence shown here is derived from an EMBL/GenBank/DDBJ whole genome shotgun (WGS) entry which is preliminary data.</text>
</comment>
<keyword evidence="8" id="KW-1185">Reference proteome</keyword>
<proteinExistence type="inferred from homology"/>
<organism evidence="7 8">
    <name type="scientific">Artemisia annua</name>
    <name type="common">Sweet wormwood</name>
    <dbReference type="NCBI Taxonomy" id="35608"/>
    <lineage>
        <taxon>Eukaryota</taxon>
        <taxon>Viridiplantae</taxon>
        <taxon>Streptophyta</taxon>
        <taxon>Embryophyta</taxon>
        <taxon>Tracheophyta</taxon>
        <taxon>Spermatophyta</taxon>
        <taxon>Magnoliopsida</taxon>
        <taxon>eudicotyledons</taxon>
        <taxon>Gunneridae</taxon>
        <taxon>Pentapetalae</taxon>
        <taxon>asterids</taxon>
        <taxon>campanulids</taxon>
        <taxon>Asterales</taxon>
        <taxon>Asteraceae</taxon>
        <taxon>Asteroideae</taxon>
        <taxon>Anthemideae</taxon>
        <taxon>Artemisiinae</taxon>
        <taxon>Artemisia</taxon>
    </lineage>
</organism>
<dbReference type="PANTHER" id="PTHR42893:SF8">
    <property type="entry name" value="PROTEIN DETOXIFICATION"/>
    <property type="match status" value="1"/>
</dbReference>
<dbReference type="InterPro" id="IPR044644">
    <property type="entry name" value="DinF-like"/>
</dbReference>
<evidence type="ECO:0000313" key="8">
    <source>
        <dbReference type="Proteomes" id="UP000245207"/>
    </source>
</evidence>
<dbReference type="OrthoDB" id="2126698at2759"/>
<dbReference type="EMBL" id="PKPP01012026">
    <property type="protein sequence ID" value="PWA43074.1"/>
    <property type="molecule type" value="Genomic_DNA"/>
</dbReference>
<comment type="subcellular location">
    <subcellularLocation>
        <location evidence="1">Membrane</location>
        <topology evidence="1">Multi-pass membrane protein</topology>
    </subcellularLocation>
</comment>
<dbReference type="PANTHER" id="PTHR42893">
    <property type="entry name" value="PROTEIN DETOXIFICATION 44, CHLOROPLASTIC-RELATED"/>
    <property type="match status" value="1"/>
</dbReference>
<dbReference type="GO" id="GO:0016020">
    <property type="term" value="C:membrane"/>
    <property type="evidence" value="ECO:0007669"/>
    <property type="project" value="UniProtKB-SubCell"/>
</dbReference>
<feature type="region of interest" description="Disordered" evidence="6">
    <location>
        <begin position="42"/>
        <end position="62"/>
    </location>
</feature>